<keyword evidence="4 7" id="KW-0378">Hydrolase</keyword>
<name>A0A9D1L190_9FIRM</name>
<reference evidence="7" key="1">
    <citation type="submission" date="2020-10" db="EMBL/GenBank/DDBJ databases">
        <authorList>
            <person name="Gilroy R."/>
        </authorList>
    </citation>
    <scope>NUCLEOTIDE SEQUENCE</scope>
    <source>
        <strain evidence="7">CHK195-11698</strain>
    </source>
</reference>
<dbReference type="EC" id="3.2.2.9" evidence="2"/>
<protein>
    <recommendedName>
        <fullName evidence="2">adenosylhomocysteine nucleosidase</fullName>
        <ecNumber evidence="2">3.2.2.9</ecNumber>
    </recommendedName>
</protein>
<keyword evidence="3" id="KW-0028">Amino-acid biosynthesis</keyword>
<dbReference type="GO" id="GO:0005829">
    <property type="term" value="C:cytosol"/>
    <property type="evidence" value="ECO:0007669"/>
    <property type="project" value="TreeGrafter"/>
</dbReference>
<dbReference type="GO" id="GO:0008782">
    <property type="term" value="F:adenosylhomocysteine nucleosidase activity"/>
    <property type="evidence" value="ECO:0007669"/>
    <property type="project" value="UniProtKB-EC"/>
</dbReference>
<evidence type="ECO:0000256" key="1">
    <source>
        <dbReference type="ARBA" id="ARBA00004945"/>
    </source>
</evidence>
<dbReference type="InterPro" id="IPR000845">
    <property type="entry name" value="Nucleoside_phosphorylase_d"/>
</dbReference>
<evidence type="ECO:0000256" key="2">
    <source>
        <dbReference type="ARBA" id="ARBA00011974"/>
    </source>
</evidence>
<feature type="domain" description="Nucleoside phosphorylase" evidence="6">
    <location>
        <begin position="2"/>
        <end position="223"/>
    </location>
</feature>
<dbReference type="CDD" id="cd09008">
    <property type="entry name" value="MTAN"/>
    <property type="match status" value="1"/>
</dbReference>
<dbReference type="GO" id="GO:0009164">
    <property type="term" value="P:nucleoside catabolic process"/>
    <property type="evidence" value="ECO:0007669"/>
    <property type="project" value="InterPro"/>
</dbReference>
<dbReference type="SUPFAM" id="SSF53167">
    <property type="entry name" value="Purine and uridine phosphorylases"/>
    <property type="match status" value="1"/>
</dbReference>
<dbReference type="InterPro" id="IPR035994">
    <property type="entry name" value="Nucleoside_phosphorylase_sf"/>
</dbReference>
<comment type="pathway">
    <text evidence="1">Amino-acid biosynthesis; L-methionine biosynthesis via salvage pathway; S-methyl-5-thio-alpha-D-ribose 1-phosphate from S-methyl-5'-thioadenosine (hydrolase route): step 1/2.</text>
</comment>
<dbReference type="GO" id="GO:0008930">
    <property type="term" value="F:methylthioadenosine nucleosidase activity"/>
    <property type="evidence" value="ECO:0007669"/>
    <property type="project" value="InterPro"/>
</dbReference>
<gene>
    <name evidence="7" type="ORF">IAD15_11000</name>
</gene>
<evidence type="ECO:0000259" key="6">
    <source>
        <dbReference type="Pfam" id="PF01048"/>
    </source>
</evidence>
<dbReference type="Gene3D" id="3.40.50.1580">
    <property type="entry name" value="Nucleoside phosphorylase domain"/>
    <property type="match status" value="1"/>
</dbReference>
<dbReference type="EMBL" id="DVMJ01000097">
    <property type="protein sequence ID" value="HIU14574.1"/>
    <property type="molecule type" value="Genomic_DNA"/>
</dbReference>
<proteinExistence type="predicted"/>
<dbReference type="GO" id="GO:0019284">
    <property type="term" value="P:L-methionine salvage from S-adenosylmethionine"/>
    <property type="evidence" value="ECO:0007669"/>
    <property type="project" value="TreeGrafter"/>
</dbReference>
<dbReference type="InterPro" id="IPR010049">
    <property type="entry name" value="MTA_SAH_Nsdase"/>
</dbReference>
<organism evidence="7 8">
    <name type="scientific">Candidatus Fimiplasma intestinipullorum</name>
    <dbReference type="NCBI Taxonomy" id="2840825"/>
    <lineage>
        <taxon>Bacteria</taxon>
        <taxon>Bacillati</taxon>
        <taxon>Bacillota</taxon>
        <taxon>Clostridia</taxon>
        <taxon>Eubacteriales</taxon>
        <taxon>Candidatus Fimiplasma</taxon>
    </lineage>
</organism>
<dbReference type="PANTHER" id="PTHR46832:SF1">
    <property type="entry name" value="5'-METHYLTHIOADENOSINE_S-ADENOSYLHOMOCYSTEINE NUCLEOSIDASE"/>
    <property type="match status" value="1"/>
</dbReference>
<keyword evidence="5" id="KW-0486">Methionine biosynthesis</keyword>
<dbReference type="GO" id="GO:0019509">
    <property type="term" value="P:L-methionine salvage from methylthioadenosine"/>
    <property type="evidence" value="ECO:0007669"/>
    <property type="project" value="InterPro"/>
</dbReference>
<dbReference type="NCBIfam" id="NF004079">
    <property type="entry name" value="PRK05584.1"/>
    <property type="match status" value="1"/>
</dbReference>
<dbReference type="AlphaFoldDB" id="A0A9D1L190"/>
<dbReference type="PANTHER" id="PTHR46832">
    <property type="entry name" value="5'-METHYLTHIOADENOSINE/S-ADENOSYLHOMOCYSTEINE NUCLEOSIDASE"/>
    <property type="match status" value="1"/>
</dbReference>
<dbReference type="Proteomes" id="UP000824175">
    <property type="component" value="Unassembled WGS sequence"/>
</dbReference>
<keyword evidence="7" id="KW-0326">Glycosidase</keyword>
<evidence type="ECO:0000313" key="7">
    <source>
        <dbReference type="EMBL" id="HIU14574.1"/>
    </source>
</evidence>
<sequence length="229" mass="25311">MIGIIGAMTEEVAALKKQMIVKEERCIHQIPFYLGTLANRDIVLMQSGIGKVNAAYSTTLLMEHFEIDTLINIGTAGGLNLKENVGDVVIGKEICYYDVDVTPDRVYGQIPGMPERFQADPKLDAMTAEVLDELKIPYHCGLIVSGDQFVSREDQVDLIKQHFPEAMCAEMEACSIAQIAYLYQVPMIVLRSLSDIFGKGGNAVQFEEYLEVASYHSALLCKAVVEKLA</sequence>
<evidence type="ECO:0000256" key="4">
    <source>
        <dbReference type="ARBA" id="ARBA00022801"/>
    </source>
</evidence>
<dbReference type="NCBIfam" id="TIGR01704">
    <property type="entry name" value="MTA_SAH-Nsdase"/>
    <property type="match status" value="1"/>
</dbReference>
<evidence type="ECO:0000256" key="5">
    <source>
        <dbReference type="ARBA" id="ARBA00023167"/>
    </source>
</evidence>
<evidence type="ECO:0000313" key="8">
    <source>
        <dbReference type="Proteomes" id="UP000824175"/>
    </source>
</evidence>
<dbReference type="Pfam" id="PF01048">
    <property type="entry name" value="PNP_UDP_1"/>
    <property type="match status" value="1"/>
</dbReference>
<evidence type="ECO:0000256" key="3">
    <source>
        <dbReference type="ARBA" id="ARBA00022605"/>
    </source>
</evidence>
<accession>A0A9D1L190</accession>
<reference evidence="7" key="2">
    <citation type="journal article" date="2021" name="PeerJ">
        <title>Extensive microbial diversity within the chicken gut microbiome revealed by metagenomics and culture.</title>
        <authorList>
            <person name="Gilroy R."/>
            <person name="Ravi A."/>
            <person name="Getino M."/>
            <person name="Pursley I."/>
            <person name="Horton D.L."/>
            <person name="Alikhan N.F."/>
            <person name="Baker D."/>
            <person name="Gharbi K."/>
            <person name="Hall N."/>
            <person name="Watson M."/>
            <person name="Adriaenssens E.M."/>
            <person name="Foster-Nyarko E."/>
            <person name="Jarju S."/>
            <person name="Secka A."/>
            <person name="Antonio M."/>
            <person name="Oren A."/>
            <person name="Chaudhuri R.R."/>
            <person name="La Ragione R."/>
            <person name="Hildebrand F."/>
            <person name="Pallen M.J."/>
        </authorList>
    </citation>
    <scope>NUCLEOTIDE SEQUENCE</scope>
    <source>
        <strain evidence="7">CHK195-11698</strain>
    </source>
</reference>
<comment type="caution">
    <text evidence="7">The sequence shown here is derived from an EMBL/GenBank/DDBJ whole genome shotgun (WGS) entry which is preliminary data.</text>
</comment>